<organism evidence="16 17">
    <name type="scientific">Breznakia pachnodae</name>
    <dbReference type="NCBI Taxonomy" id="265178"/>
    <lineage>
        <taxon>Bacteria</taxon>
        <taxon>Bacillati</taxon>
        <taxon>Bacillota</taxon>
        <taxon>Erysipelotrichia</taxon>
        <taxon>Erysipelotrichales</taxon>
        <taxon>Erysipelotrichaceae</taxon>
        <taxon>Breznakia</taxon>
    </lineage>
</organism>
<dbReference type="PANTHER" id="PTHR48062">
    <property type="entry name" value="RECEPTOR-LIKE PROTEIN 14"/>
    <property type="match status" value="1"/>
</dbReference>
<dbReference type="EMBL" id="JAUSUR010000009">
    <property type="protein sequence ID" value="MDQ0363071.1"/>
    <property type="molecule type" value="Genomic_DNA"/>
</dbReference>
<dbReference type="Gene3D" id="2.60.40.10">
    <property type="entry name" value="Immunoglobulins"/>
    <property type="match status" value="1"/>
</dbReference>
<reference evidence="16 17" key="1">
    <citation type="submission" date="2023-07" db="EMBL/GenBank/DDBJ databases">
        <title>Genomic Encyclopedia of Type Strains, Phase IV (KMG-IV): sequencing the most valuable type-strain genomes for metagenomic binning, comparative biology and taxonomic classification.</title>
        <authorList>
            <person name="Goeker M."/>
        </authorList>
    </citation>
    <scope>NUCLEOTIDE SEQUENCE [LARGE SCALE GENOMIC DNA]</scope>
    <source>
        <strain evidence="16 17">DSM 16784</strain>
    </source>
</reference>
<sequence length="597" mass="64268">MKFNKKILTSLLAVGVLFSIALPNAIKANEEGITTYALTDPAFPDSSRPLEEAIIAKYNGTGGTIKVDTNDDGFISQGEANAWGGDRIIITNQSFAIGTTLNGIEYFTNPALTSINLENNGLTGNIPSSIDNISGLEILNLRNNSLTGDIPTSIGNLEYLSMLVLTSNGFTGNIPNEIGNLNNLETLRLNGNQLSGEIPASIGNLTNLTELVLNNNQLSGEIPNTIGKLINLQQLALQTNNFNGEIPEEIYTIASLEVVKFHENQNLTGNPAEGFTNHPNLTELSVHGTGLTQAPPNVLYGGNCRYDNLAEGLLNVDGSLKEGLTQEDIDRAQDSANYWDDSTKSEWQTKIDIAQELLNQRDAENAVNDLFNPDETIKDSVSQKDIDNAQDLIDKVTDVDKKQELQDNLDDAQKQLDEKTFTVLEGFQTFTGTGTVSTTIDAPVEKFSKVYVDGKLLPSSNYVVTSGSTVITLNESYLKILENGTYDVEVEFASGAKVSVPLTVDVKTITDPINPVDPVDPIDPTDPVKPTDPTTPTNPIVTKPSVDGKPSVAGGTTVSGNNSVNTGDETNTMMLYAMLATSLLGLIVVIKRRKEIA</sequence>
<evidence type="ECO:0000256" key="7">
    <source>
        <dbReference type="ARBA" id="ARBA00022989"/>
    </source>
</evidence>
<evidence type="ECO:0000259" key="15">
    <source>
        <dbReference type="Pfam" id="PF23598"/>
    </source>
</evidence>
<keyword evidence="17" id="KW-1185">Reference proteome</keyword>
<keyword evidence="3" id="KW-0433">Leucine-rich repeat</keyword>
<dbReference type="InterPro" id="IPR054544">
    <property type="entry name" value="Pest_crys_Cry1Aa_dom-IV"/>
</dbReference>
<dbReference type="SMART" id="SM00369">
    <property type="entry name" value="LRR_TYP"/>
    <property type="match status" value="4"/>
</dbReference>
<feature type="compositionally biased region" description="Low complexity" evidence="11">
    <location>
        <begin position="531"/>
        <end position="542"/>
    </location>
</feature>
<evidence type="ECO:0000313" key="17">
    <source>
        <dbReference type="Proteomes" id="UP001230220"/>
    </source>
</evidence>
<keyword evidence="2" id="KW-1003">Cell membrane</keyword>
<evidence type="ECO:0000256" key="4">
    <source>
        <dbReference type="ARBA" id="ARBA00022692"/>
    </source>
</evidence>
<feature type="domain" description="Disease resistance R13L4/SHOC-2-like LRR" evidence="15">
    <location>
        <begin position="173"/>
        <end position="270"/>
    </location>
</feature>
<dbReference type="Pfam" id="PF13855">
    <property type="entry name" value="LRR_8"/>
    <property type="match status" value="1"/>
</dbReference>
<dbReference type="InterPro" id="IPR013783">
    <property type="entry name" value="Ig-like_fold"/>
</dbReference>
<name>A0ABU0E8A8_9FIRM</name>
<dbReference type="InterPro" id="IPR032675">
    <property type="entry name" value="LRR_dom_sf"/>
</dbReference>
<dbReference type="Gene3D" id="3.80.10.10">
    <property type="entry name" value="Ribonuclease Inhibitor"/>
    <property type="match status" value="2"/>
</dbReference>
<evidence type="ECO:0000256" key="10">
    <source>
        <dbReference type="SAM" id="Coils"/>
    </source>
</evidence>
<dbReference type="NCBIfam" id="TIGR01167">
    <property type="entry name" value="LPXTG_anchor"/>
    <property type="match status" value="1"/>
</dbReference>
<comment type="caution">
    <text evidence="16">The sequence shown here is derived from an EMBL/GenBank/DDBJ whole genome shotgun (WGS) entry which is preliminary data.</text>
</comment>
<evidence type="ECO:0000313" key="16">
    <source>
        <dbReference type="EMBL" id="MDQ0363071.1"/>
    </source>
</evidence>
<accession>A0ABU0E8A8</accession>
<dbReference type="RefSeq" id="WP_307411588.1">
    <property type="nucleotide sequence ID" value="NZ_JAUSUR010000009.1"/>
</dbReference>
<gene>
    <name evidence="16" type="ORF">J2S15_003832</name>
</gene>
<keyword evidence="7 12" id="KW-1133">Transmembrane helix</keyword>
<dbReference type="Pfam" id="PF23598">
    <property type="entry name" value="LRR_14"/>
    <property type="match status" value="1"/>
</dbReference>
<keyword evidence="10" id="KW-0175">Coiled coil</keyword>
<evidence type="ECO:0000256" key="5">
    <source>
        <dbReference type="ARBA" id="ARBA00022729"/>
    </source>
</evidence>
<evidence type="ECO:0000259" key="14">
    <source>
        <dbReference type="Pfam" id="PF18449"/>
    </source>
</evidence>
<feature type="domain" description="Pesticidal crystal protein Cry1Aa" evidence="14">
    <location>
        <begin position="360"/>
        <end position="418"/>
    </location>
</feature>
<dbReference type="PANTHER" id="PTHR48062:SF52">
    <property type="entry name" value="RECEPTOR-LIKE PROTEIN 8-RELATED"/>
    <property type="match status" value="1"/>
</dbReference>
<evidence type="ECO:0000256" key="6">
    <source>
        <dbReference type="ARBA" id="ARBA00022737"/>
    </source>
</evidence>
<feature type="region of interest" description="Disordered" evidence="11">
    <location>
        <begin position="515"/>
        <end position="566"/>
    </location>
</feature>
<feature type="transmembrane region" description="Helical" evidence="12">
    <location>
        <begin position="573"/>
        <end position="590"/>
    </location>
</feature>
<keyword evidence="4 12" id="KW-0812">Transmembrane</keyword>
<keyword evidence="5 13" id="KW-0732">Signal</keyword>
<evidence type="ECO:0000256" key="13">
    <source>
        <dbReference type="SAM" id="SignalP"/>
    </source>
</evidence>
<dbReference type="InterPro" id="IPR001611">
    <property type="entry name" value="Leu-rich_rpt"/>
</dbReference>
<feature type="chain" id="PRO_5046273541" evidence="13">
    <location>
        <begin position="29"/>
        <end position="597"/>
    </location>
</feature>
<feature type="coiled-coil region" evidence="10">
    <location>
        <begin position="395"/>
        <end position="422"/>
    </location>
</feature>
<dbReference type="InterPro" id="IPR055414">
    <property type="entry name" value="LRR_R13L4/SHOC2-like"/>
</dbReference>
<keyword evidence="6" id="KW-0677">Repeat</keyword>
<dbReference type="SUPFAM" id="SSF52058">
    <property type="entry name" value="L domain-like"/>
    <property type="match status" value="1"/>
</dbReference>
<evidence type="ECO:0000256" key="8">
    <source>
        <dbReference type="ARBA" id="ARBA00023136"/>
    </source>
</evidence>
<feature type="compositionally biased region" description="Polar residues" evidence="11">
    <location>
        <begin position="554"/>
        <end position="566"/>
    </location>
</feature>
<feature type="signal peptide" evidence="13">
    <location>
        <begin position="1"/>
        <end position="28"/>
    </location>
</feature>
<dbReference type="Proteomes" id="UP001230220">
    <property type="component" value="Unassembled WGS sequence"/>
</dbReference>
<evidence type="ECO:0000256" key="12">
    <source>
        <dbReference type="SAM" id="Phobius"/>
    </source>
</evidence>
<dbReference type="Pfam" id="PF18449">
    <property type="entry name" value="Endotoxin_C2"/>
    <property type="match status" value="1"/>
</dbReference>
<comment type="subcellular location">
    <subcellularLocation>
        <location evidence="1">Cell membrane</location>
    </subcellularLocation>
    <subcellularLocation>
        <location evidence="9">Endomembrane system</location>
        <topology evidence="9">Single-pass membrane protein</topology>
    </subcellularLocation>
</comment>
<proteinExistence type="predicted"/>
<evidence type="ECO:0000256" key="9">
    <source>
        <dbReference type="ARBA" id="ARBA00037847"/>
    </source>
</evidence>
<dbReference type="InterPro" id="IPR003591">
    <property type="entry name" value="Leu-rich_rpt_typical-subtyp"/>
</dbReference>
<evidence type="ECO:0000256" key="3">
    <source>
        <dbReference type="ARBA" id="ARBA00022614"/>
    </source>
</evidence>
<keyword evidence="8 12" id="KW-0472">Membrane</keyword>
<protein>
    <submittedName>
        <fullName evidence="16">LPXTG-motif cell wall-anchored protein</fullName>
    </submittedName>
</protein>
<evidence type="ECO:0000256" key="11">
    <source>
        <dbReference type="SAM" id="MobiDB-lite"/>
    </source>
</evidence>
<evidence type="ECO:0000256" key="1">
    <source>
        <dbReference type="ARBA" id="ARBA00004236"/>
    </source>
</evidence>
<dbReference type="InterPro" id="IPR051502">
    <property type="entry name" value="RLP_Defense_Trigger"/>
</dbReference>
<evidence type="ECO:0000256" key="2">
    <source>
        <dbReference type="ARBA" id="ARBA00022475"/>
    </source>
</evidence>